<evidence type="ECO:0000313" key="3">
    <source>
        <dbReference type="Proteomes" id="UP001597469"/>
    </source>
</evidence>
<protein>
    <submittedName>
        <fullName evidence="2">Toxin-antitoxin system toxin component, PIN family</fullName>
    </submittedName>
</protein>
<dbReference type="SMART" id="SM00670">
    <property type="entry name" value="PINc"/>
    <property type="match status" value="1"/>
</dbReference>
<proteinExistence type="predicted"/>
<dbReference type="InterPro" id="IPR002850">
    <property type="entry name" value="PIN_toxin-like"/>
</dbReference>
<evidence type="ECO:0000259" key="1">
    <source>
        <dbReference type="SMART" id="SM00670"/>
    </source>
</evidence>
<gene>
    <name evidence="2" type="ORF">ACFSUS_05755</name>
</gene>
<dbReference type="InterPro" id="IPR029060">
    <property type="entry name" value="PIN-like_dom_sf"/>
</dbReference>
<dbReference type="Proteomes" id="UP001597469">
    <property type="component" value="Unassembled WGS sequence"/>
</dbReference>
<sequence>MRVVLDTNCLLVSISERSQYYWLFQAIRQKQFDLYISNEILTEYVELVSHYFNPDVSEAVYQLLTQSDHIHQVEIYFHLMDMITHDPDDDKFVNCAFAANADFIVTEDRHYQVLATVEFPKITVINLVTFKLMLEAK</sequence>
<dbReference type="EMBL" id="JBHULN010000002">
    <property type="protein sequence ID" value="MFD2570131.1"/>
    <property type="molecule type" value="Genomic_DNA"/>
</dbReference>
<dbReference type="PANTHER" id="PTHR34610">
    <property type="entry name" value="SSL7007 PROTEIN"/>
    <property type="match status" value="1"/>
</dbReference>
<keyword evidence="3" id="KW-1185">Reference proteome</keyword>
<dbReference type="RefSeq" id="WP_381520333.1">
    <property type="nucleotide sequence ID" value="NZ_JBHULN010000002.1"/>
</dbReference>
<dbReference type="SUPFAM" id="SSF88723">
    <property type="entry name" value="PIN domain-like"/>
    <property type="match status" value="1"/>
</dbReference>
<feature type="domain" description="PIN" evidence="1">
    <location>
        <begin position="1"/>
        <end position="113"/>
    </location>
</feature>
<accession>A0ABW5M1G9</accession>
<dbReference type="InterPro" id="IPR002716">
    <property type="entry name" value="PIN_dom"/>
</dbReference>
<reference evidence="3" key="1">
    <citation type="journal article" date="2019" name="Int. J. Syst. Evol. Microbiol.">
        <title>The Global Catalogue of Microorganisms (GCM) 10K type strain sequencing project: providing services to taxonomists for standard genome sequencing and annotation.</title>
        <authorList>
            <consortium name="The Broad Institute Genomics Platform"/>
            <consortium name="The Broad Institute Genome Sequencing Center for Infectious Disease"/>
            <person name="Wu L."/>
            <person name="Ma J."/>
        </authorList>
    </citation>
    <scope>NUCLEOTIDE SEQUENCE [LARGE SCALE GENOMIC DNA]</scope>
    <source>
        <strain evidence="3">KCTC 42805</strain>
    </source>
</reference>
<comment type="caution">
    <text evidence="2">The sequence shown here is derived from an EMBL/GenBank/DDBJ whole genome shotgun (WGS) entry which is preliminary data.</text>
</comment>
<dbReference type="NCBIfam" id="TIGR00305">
    <property type="entry name" value="putative toxin-antitoxin system toxin component, PIN family"/>
    <property type="match status" value="1"/>
</dbReference>
<dbReference type="Gene3D" id="3.40.50.1010">
    <property type="entry name" value="5'-nuclease"/>
    <property type="match status" value="1"/>
</dbReference>
<dbReference type="PANTHER" id="PTHR34610:SF3">
    <property type="entry name" value="SSL7007 PROTEIN"/>
    <property type="match status" value="1"/>
</dbReference>
<name>A0ABW5M1G9_9BACT</name>
<evidence type="ECO:0000313" key="2">
    <source>
        <dbReference type="EMBL" id="MFD2570131.1"/>
    </source>
</evidence>
<dbReference type="Pfam" id="PF13470">
    <property type="entry name" value="PIN_3"/>
    <property type="match status" value="1"/>
</dbReference>
<organism evidence="2 3">
    <name type="scientific">Spirosoma soli</name>
    <dbReference type="NCBI Taxonomy" id="1770529"/>
    <lineage>
        <taxon>Bacteria</taxon>
        <taxon>Pseudomonadati</taxon>
        <taxon>Bacteroidota</taxon>
        <taxon>Cytophagia</taxon>
        <taxon>Cytophagales</taxon>
        <taxon>Cytophagaceae</taxon>
        <taxon>Spirosoma</taxon>
    </lineage>
</organism>